<evidence type="ECO:0000313" key="6">
    <source>
        <dbReference type="Proteomes" id="UP001159387"/>
    </source>
</evidence>
<protein>
    <submittedName>
        <fullName evidence="5">Thermonuclease family protein</fullName>
    </submittedName>
</protein>
<reference evidence="5 6" key="1">
    <citation type="journal article" date="2023" name="J. Phycol.">
        <title>Chrysosporum ovalisporum is synonymous with the true-branching cyanobacterium Umezakia natans (Nostocales/Aphanizomenonaceae).</title>
        <authorList>
            <person name="McGregor G.B."/>
            <person name="Sendall B.C."/>
            <person name="Niiyama Y."/>
            <person name="Tuji A."/>
            <person name="Willis A."/>
        </authorList>
    </citation>
    <scope>NUCLEOTIDE SEQUENCE [LARGE SCALE GENOMIC DNA]</scope>
    <source>
        <strain evidence="5 6">ANA360D</strain>
    </source>
</reference>
<feature type="domain" description="TNase-like" evidence="4">
    <location>
        <begin position="37"/>
        <end position="165"/>
    </location>
</feature>
<evidence type="ECO:0000313" key="5">
    <source>
        <dbReference type="EMBL" id="MDH6061949.1"/>
    </source>
</evidence>
<keyword evidence="3" id="KW-0378">Hydrolase</keyword>
<proteinExistence type="predicted"/>
<dbReference type="InterPro" id="IPR035437">
    <property type="entry name" value="SNase_OB-fold_sf"/>
</dbReference>
<evidence type="ECO:0000256" key="2">
    <source>
        <dbReference type="ARBA" id="ARBA00022759"/>
    </source>
</evidence>
<dbReference type="RefSeq" id="WP_280655894.1">
    <property type="nucleotide sequence ID" value="NZ_JANQDH010000114.1"/>
</dbReference>
<dbReference type="PANTHER" id="PTHR12302">
    <property type="entry name" value="EBNA2 BINDING PROTEIN P100"/>
    <property type="match status" value="1"/>
</dbReference>
<name>A0AA43KD02_9CYAN</name>
<dbReference type="Pfam" id="PF00565">
    <property type="entry name" value="SNase"/>
    <property type="match status" value="1"/>
</dbReference>
<dbReference type="PROSITE" id="PS01123">
    <property type="entry name" value="TNASE_1"/>
    <property type="match status" value="1"/>
</dbReference>
<dbReference type="EMBL" id="JANQDH010000114">
    <property type="protein sequence ID" value="MDH6061949.1"/>
    <property type="molecule type" value="Genomic_DNA"/>
</dbReference>
<dbReference type="PANTHER" id="PTHR12302:SF3">
    <property type="entry name" value="SERINE_THREONINE-PROTEIN KINASE 31"/>
    <property type="match status" value="1"/>
</dbReference>
<keyword evidence="6" id="KW-1185">Reference proteome</keyword>
<dbReference type="Proteomes" id="UP001159387">
    <property type="component" value="Unassembled WGS sequence"/>
</dbReference>
<dbReference type="PROSITE" id="PS50830">
    <property type="entry name" value="TNASE_3"/>
    <property type="match status" value="1"/>
</dbReference>
<evidence type="ECO:0000256" key="1">
    <source>
        <dbReference type="ARBA" id="ARBA00022722"/>
    </source>
</evidence>
<keyword evidence="1" id="KW-0540">Nuclease</keyword>
<gene>
    <name evidence="5" type="ORF">NWP17_16155</name>
</gene>
<comment type="caution">
    <text evidence="5">The sequence shown here is derived from an EMBL/GenBank/DDBJ whole genome shotgun (WGS) entry which is preliminary data.</text>
</comment>
<dbReference type="AlphaFoldDB" id="A0AA43KD02"/>
<dbReference type="Gene3D" id="2.40.50.90">
    <property type="match status" value="1"/>
</dbReference>
<evidence type="ECO:0000256" key="3">
    <source>
        <dbReference type="ARBA" id="ARBA00022801"/>
    </source>
</evidence>
<dbReference type="GO" id="GO:0016787">
    <property type="term" value="F:hydrolase activity"/>
    <property type="evidence" value="ECO:0007669"/>
    <property type="project" value="UniProtKB-KW"/>
</dbReference>
<dbReference type="SMART" id="SM00318">
    <property type="entry name" value="SNc"/>
    <property type="match status" value="1"/>
</dbReference>
<dbReference type="SUPFAM" id="SSF50199">
    <property type="entry name" value="Staphylococcal nuclease"/>
    <property type="match status" value="1"/>
</dbReference>
<accession>A0AA43KD02</accession>
<dbReference type="InterPro" id="IPR002071">
    <property type="entry name" value="Thermonucl_AS"/>
</dbReference>
<sequence>MTKRINKYLVTQITALLTILLLSFVFCSVPVAAQNIENINGSVVSVADGDTIKIRQKNNQITTIRLACIDAPEMSQIPWGEESQVRLKQFLPIGKKITLKPVDTDKYNRLVAEIFSDNRNINVDMVKEGKAVVYQKYLSNCSDSQTSLLQAQNTAKENGLGLWNQQVPEMPWDFRRGKKSNNKSINTTCDPAYPNVCIPQYPPDLNCPDIPYRKFKVLSSDPHGFDRDGNGLGCES</sequence>
<evidence type="ECO:0000259" key="4">
    <source>
        <dbReference type="PROSITE" id="PS50830"/>
    </source>
</evidence>
<keyword evidence="2" id="KW-0255">Endonuclease</keyword>
<dbReference type="GO" id="GO:0004519">
    <property type="term" value="F:endonuclease activity"/>
    <property type="evidence" value="ECO:0007669"/>
    <property type="project" value="UniProtKB-KW"/>
</dbReference>
<organism evidence="5 6">
    <name type="scientific">Chrysosporum bergii ANA360D</name>
    <dbReference type="NCBI Taxonomy" id="617107"/>
    <lineage>
        <taxon>Bacteria</taxon>
        <taxon>Bacillati</taxon>
        <taxon>Cyanobacteriota</taxon>
        <taxon>Cyanophyceae</taxon>
        <taxon>Nostocales</taxon>
        <taxon>Nodulariaceae</taxon>
        <taxon>Chrysosporum</taxon>
    </lineage>
</organism>
<dbReference type="InterPro" id="IPR016071">
    <property type="entry name" value="Staphylococal_nuclease_OB-fold"/>
</dbReference>
<dbReference type="GO" id="GO:0003676">
    <property type="term" value="F:nucleic acid binding"/>
    <property type="evidence" value="ECO:0007669"/>
    <property type="project" value="InterPro"/>
</dbReference>